<dbReference type="InterPro" id="IPR014811">
    <property type="entry name" value="ArgoL1"/>
</dbReference>
<dbReference type="SMART" id="SM00949">
    <property type="entry name" value="PAZ"/>
    <property type="match status" value="1"/>
</dbReference>
<dbReference type="SUPFAM" id="SSF53098">
    <property type="entry name" value="Ribonuclease H-like"/>
    <property type="match status" value="1"/>
</dbReference>
<gene>
    <name evidence="4" type="ORF">NMOB1V02_LOCUS1029</name>
</gene>
<dbReference type="Pfam" id="PF16487">
    <property type="entry name" value="ArgoMid"/>
    <property type="match status" value="1"/>
</dbReference>
<reference evidence="4" key="1">
    <citation type="submission" date="2020-11" db="EMBL/GenBank/DDBJ databases">
        <authorList>
            <person name="Tran Van P."/>
        </authorList>
    </citation>
    <scope>NUCLEOTIDE SEQUENCE</scope>
</reference>
<evidence type="ECO:0000259" key="3">
    <source>
        <dbReference type="PROSITE" id="PS50822"/>
    </source>
</evidence>
<dbReference type="InterPro" id="IPR036397">
    <property type="entry name" value="RNaseH_sf"/>
</dbReference>
<feature type="region of interest" description="Disordered" evidence="1">
    <location>
        <begin position="1621"/>
        <end position="1640"/>
    </location>
</feature>
<name>A0A7R9BDF0_9CRUS</name>
<feature type="compositionally biased region" description="Low complexity" evidence="1">
    <location>
        <begin position="1293"/>
        <end position="1308"/>
    </location>
</feature>
<feature type="compositionally biased region" description="Low complexity" evidence="1">
    <location>
        <begin position="1346"/>
        <end position="1357"/>
    </location>
</feature>
<dbReference type="SMART" id="SM01163">
    <property type="entry name" value="DUF1785"/>
    <property type="match status" value="1"/>
</dbReference>
<dbReference type="CDD" id="cd02846">
    <property type="entry name" value="PAZ_argonaute_like"/>
    <property type="match status" value="1"/>
</dbReference>
<dbReference type="EMBL" id="OA882135">
    <property type="protein sequence ID" value="CAD7273126.1"/>
    <property type="molecule type" value="Genomic_DNA"/>
</dbReference>
<evidence type="ECO:0000259" key="2">
    <source>
        <dbReference type="PROSITE" id="PS50821"/>
    </source>
</evidence>
<dbReference type="InterPro" id="IPR003100">
    <property type="entry name" value="PAZ_dom"/>
</dbReference>
<dbReference type="Pfam" id="PF08699">
    <property type="entry name" value="ArgoL1"/>
    <property type="match status" value="1"/>
</dbReference>
<dbReference type="Gene3D" id="3.40.50.2300">
    <property type="match status" value="1"/>
</dbReference>
<feature type="domain" description="PAZ" evidence="2">
    <location>
        <begin position="122"/>
        <end position="229"/>
    </location>
</feature>
<proteinExistence type="predicted"/>
<feature type="region of interest" description="Disordered" evidence="1">
    <location>
        <begin position="1118"/>
        <end position="1192"/>
    </location>
</feature>
<feature type="region of interest" description="Disordered" evidence="1">
    <location>
        <begin position="1259"/>
        <end position="1331"/>
    </location>
</feature>
<dbReference type="InterPro" id="IPR003165">
    <property type="entry name" value="Piwi"/>
</dbReference>
<feature type="region of interest" description="Disordered" evidence="1">
    <location>
        <begin position="1413"/>
        <end position="1507"/>
    </location>
</feature>
<dbReference type="InterPro" id="IPR036085">
    <property type="entry name" value="PAZ_dom_sf"/>
</dbReference>
<dbReference type="EMBL" id="CAJPEX010000098">
    <property type="protein sequence ID" value="CAG0913278.1"/>
    <property type="molecule type" value="Genomic_DNA"/>
</dbReference>
<accession>A0A7R9BDF0</accession>
<dbReference type="InterPro" id="IPR012337">
    <property type="entry name" value="RNaseH-like_sf"/>
</dbReference>
<dbReference type="PANTHER" id="PTHR22891">
    <property type="entry name" value="EUKARYOTIC TRANSLATION INITIATION FACTOR 2C"/>
    <property type="match status" value="1"/>
</dbReference>
<dbReference type="Gene3D" id="3.30.420.10">
    <property type="entry name" value="Ribonuclease H-like superfamily/Ribonuclease H"/>
    <property type="match status" value="1"/>
</dbReference>
<feature type="region of interest" description="Disordered" evidence="1">
    <location>
        <begin position="1343"/>
        <end position="1365"/>
    </location>
</feature>
<organism evidence="4">
    <name type="scientific">Notodromas monacha</name>
    <dbReference type="NCBI Taxonomy" id="399045"/>
    <lineage>
        <taxon>Eukaryota</taxon>
        <taxon>Metazoa</taxon>
        <taxon>Ecdysozoa</taxon>
        <taxon>Arthropoda</taxon>
        <taxon>Crustacea</taxon>
        <taxon>Oligostraca</taxon>
        <taxon>Ostracoda</taxon>
        <taxon>Podocopa</taxon>
        <taxon>Podocopida</taxon>
        <taxon>Cypridocopina</taxon>
        <taxon>Cypridoidea</taxon>
        <taxon>Cyprididae</taxon>
        <taxon>Notodromas</taxon>
    </lineage>
</organism>
<dbReference type="InterPro" id="IPR032473">
    <property type="entry name" value="Argonaute_Mid_dom"/>
</dbReference>
<dbReference type="GO" id="GO:0003723">
    <property type="term" value="F:RNA binding"/>
    <property type="evidence" value="ECO:0007669"/>
    <property type="project" value="InterPro"/>
</dbReference>
<dbReference type="GO" id="GO:0034587">
    <property type="term" value="P:piRNA processing"/>
    <property type="evidence" value="ECO:0007669"/>
    <property type="project" value="UniProtKB-ARBA"/>
</dbReference>
<evidence type="ECO:0000313" key="5">
    <source>
        <dbReference type="Proteomes" id="UP000678499"/>
    </source>
</evidence>
<dbReference type="Pfam" id="PF02170">
    <property type="entry name" value="PAZ"/>
    <property type="match status" value="1"/>
</dbReference>
<evidence type="ECO:0000256" key="1">
    <source>
        <dbReference type="SAM" id="MobiDB-lite"/>
    </source>
</evidence>
<dbReference type="Gene3D" id="2.60.20.10">
    <property type="entry name" value="Crystallins"/>
    <property type="match status" value="1"/>
</dbReference>
<dbReference type="Pfam" id="PF02171">
    <property type="entry name" value="Piwi"/>
    <property type="match status" value="1"/>
</dbReference>
<feature type="compositionally biased region" description="Polar residues" evidence="1">
    <location>
        <begin position="1453"/>
        <end position="1474"/>
    </location>
</feature>
<dbReference type="InterPro" id="IPR045246">
    <property type="entry name" value="Piwi_ago-like"/>
</dbReference>
<feature type="domain" description="Piwi" evidence="3">
    <location>
        <begin position="388"/>
        <end position="715"/>
    </location>
</feature>
<sequence>MSPPVEVWLMIKILSINVPRTGTVVLSLNARIFSSQALEVTLQHFPSQTYWKVGRSFFSPMDPFDLREGRNAHFGFFMSLRPGDTVRKDGWLMTLTVNKAATGFVKPGNVVDIVMEITNSRTMDDVFRRFRNLAKLRDAVKGELIGLKVKTLHNPKVPRKYGVIDVTRASSMELTFDAEINGKTRKTNVADFFKSQYNWALKFPGLPCLQVGKREKKIYIPMEVCEIVPGQTKLGRLSQQQTAALIRKTAIPAYERKGDIERTMVNLVGSMRPMLERLGMNIDSRMPQIGGRVLPAPSLSMQNGRANPSNGKWEMRSCRFFKTNTEETKWGYVKFRSSEVPDNVMRAFGENMTRQAVQTGLNLQPPVDFGTIEDPSQLRRIGAHVVNILVVVLPGREDYYGEIKRIAETEMGLMTQCLMPKHFGGGGGGGGRGGRGGRGGGFGGGGGGSGPSPQYIGNVLLKINTKLGGVNSVPVADDMTQRFLMSEPTLIVGADVTHPAPGSDQPSIAAIVGSVDLVGMKYTADIRVQGSRVEFIGDMKEVMRKRLQEFNRSTGHKPTRIIFFRDGVGEGMFKEVRSYEIAKIQEACTSLHPSYKPKITFAVVQKRHHTRLFPADQKDAMGRSGNVPAGTVVDQFITSPWFFDFYLVSHEGIQGTSKPTHYCVLWDDNQFSQNGLQAVAYYLCHCYARCTRSVSIPAPTYYSHHVALRAREYLNSIRNSDSATSSSDVSGGSKEADFDRLTQQIRCAATGLIAAPVDSTKWGAPHTNFDVEHLLEDFSLVVDQQENQLNMGLMVNSDSATSSSDVSGGSTEADIDRLTQQIRLTDNMVGHVEAKLVGLLLNRRCWYRKLQEAQHAAELNVNSCSSGCCAWPGEHSMSVGVEGAGGPGAGMRQRSSWAALCVLVLALWPEAGKLASGQAQRIALYSGADGKGQAVLLTDSCEDLGDRSKPGCTGIPAGTSFDNKAQSARIDGFWVLYNDKRFGPSDPIHYIVGMDKTVNLGRSSSKASSVRRVGSLTNWKKDEHLSLFQYKNFAGNEVVMNPYQPTFFGHEGIPAQSAVAINSEWTVVTEHQNFCLRAKGGAYVVMDFRKEFDLSLEMILHIRHGCMLATGAKNSSHGGFSVVSPTLSPSGGAQQQQPQQQPPQQQQQSMSSQQGASQQHQQMQAPLHSRMLQRRRSANHDQYGSPPLQQQQQNMYQQLELDPLNKILPPGVGSGPQLALTLTREVSTLLPAAMQEPPPQPYVDQANAAAQVLTNTSFLPADPHQPMPQQFSLKPSWSPFAAAGSGTALGNRQMSSQSAQQQPASPSALVQQEPSALAPPKQYMDQPQQQRGNLPVDAFAAEPRQMEPQQQQQQKPQGNSMRLPDRHRLTESVSTDEYQPMQKQQQQQAVPHYQQVSSGSLCGGSALSMDRRTSYAARPRVNSGRPFGRFHHKPRLERPLPAPLPAAAPQQPMPNSAQQTSDEQASGPNLQYGTQAREGYEGPENPAEMEQSKESSQGIVRSKLRRERVELVRVGDAALEDWSEEATEVAADLAASQPDGSVRRRPSRNPSAEFFLSFLRNHSGTSSRCSDSWNRSSCEDRRLSDPATPQGSIISRPGVPPPPPSSGGCETKQKEAREIYLGRHSINPSSSAEPRDILEI</sequence>
<dbReference type="CDD" id="cd04657">
    <property type="entry name" value="Piwi_ago-like"/>
    <property type="match status" value="1"/>
</dbReference>
<keyword evidence="5" id="KW-1185">Reference proteome</keyword>
<feature type="region of interest" description="Disordered" evidence="1">
    <location>
        <begin position="425"/>
        <end position="449"/>
    </location>
</feature>
<dbReference type="Gene3D" id="2.170.260.10">
    <property type="entry name" value="paz domain"/>
    <property type="match status" value="1"/>
</dbReference>
<feature type="non-terminal residue" evidence="4">
    <location>
        <position position="1"/>
    </location>
</feature>
<dbReference type="SUPFAM" id="SSF101690">
    <property type="entry name" value="PAZ domain"/>
    <property type="match status" value="1"/>
</dbReference>
<feature type="compositionally biased region" description="Low complexity" evidence="1">
    <location>
        <begin position="1128"/>
        <end position="1166"/>
    </location>
</feature>
<dbReference type="OrthoDB" id="10252740at2759"/>
<dbReference type="PROSITE" id="PS50821">
    <property type="entry name" value="PAZ"/>
    <property type="match status" value="1"/>
</dbReference>
<evidence type="ECO:0000313" key="4">
    <source>
        <dbReference type="EMBL" id="CAD7273126.1"/>
    </source>
</evidence>
<feature type="compositionally biased region" description="Low complexity" evidence="1">
    <location>
        <begin position="1566"/>
        <end position="1576"/>
    </location>
</feature>
<feature type="compositionally biased region" description="Polar residues" evidence="1">
    <location>
        <begin position="1118"/>
        <end position="1127"/>
    </location>
</feature>
<dbReference type="PROSITE" id="PS50822">
    <property type="entry name" value="PIWI"/>
    <property type="match status" value="1"/>
</dbReference>
<dbReference type="SMART" id="SM00950">
    <property type="entry name" value="Piwi"/>
    <property type="match status" value="1"/>
</dbReference>
<feature type="region of interest" description="Disordered" evidence="1">
    <location>
        <begin position="1562"/>
        <end position="1613"/>
    </location>
</feature>
<protein>
    <submittedName>
        <fullName evidence="4">Uncharacterized protein</fullName>
    </submittedName>
</protein>
<dbReference type="Proteomes" id="UP000678499">
    <property type="component" value="Unassembled WGS sequence"/>
</dbReference>